<dbReference type="Proteomes" id="UP000828941">
    <property type="component" value="Chromosome 13"/>
</dbReference>
<organism evidence="1 2">
    <name type="scientific">Bauhinia variegata</name>
    <name type="common">Purple orchid tree</name>
    <name type="synonym">Phanera variegata</name>
    <dbReference type="NCBI Taxonomy" id="167791"/>
    <lineage>
        <taxon>Eukaryota</taxon>
        <taxon>Viridiplantae</taxon>
        <taxon>Streptophyta</taxon>
        <taxon>Embryophyta</taxon>
        <taxon>Tracheophyta</taxon>
        <taxon>Spermatophyta</taxon>
        <taxon>Magnoliopsida</taxon>
        <taxon>eudicotyledons</taxon>
        <taxon>Gunneridae</taxon>
        <taxon>Pentapetalae</taxon>
        <taxon>rosids</taxon>
        <taxon>fabids</taxon>
        <taxon>Fabales</taxon>
        <taxon>Fabaceae</taxon>
        <taxon>Cercidoideae</taxon>
        <taxon>Cercideae</taxon>
        <taxon>Bauhiniinae</taxon>
        <taxon>Bauhinia</taxon>
    </lineage>
</organism>
<gene>
    <name evidence="1" type="ORF">L6164_034581</name>
</gene>
<keyword evidence="2" id="KW-1185">Reference proteome</keyword>
<evidence type="ECO:0000313" key="1">
    <source>
        <dbReference type="EMBL" id="KAI4301289.1"/>
    </source>
</evidence>
<name>A0ACB9KVY6_BAUVA</name>
<evidence type="ECO:0000313" key="2">
    <source>
        <dbReference type="Proteomes" id="UP000828941"/>
    </source>
</evidence>
<proteinExistence type="predicted"/>
<protein>
    <submittedName>
        <fullName evidence="1">Uncharacterized protein</fullName>
    </submittedName>
</protein>
<reference evidence="1 2" key="1">
    <citation type="journal article" date="2022" name="DNA Res.">
        <title>Chromosomal-level genome assembly of the orchid tree Bauhinia variegata (Leguminosae; Cercidoideae) supports the allotetraploid origin hypothesis of Bauhinia.</title>
        <authorList>
            <person name="Zhong Y."/>
            <person name="Chen Y."/>
            <person name="Zheng D."/>
            <person name="Pang J."/>
            <person name="Liu Y."/>
            <person name="Luo S."/>
            <person name="Meng S."/>
            <person name="Qian L."/>
            <person name="Wei D."/>
            <person name="Dai S."/>
            <person name="Zhou R."/>
        </authorList>
    </citation>
    <scope>NUCLEOTIDE SEQUENCE [LARGE SCALE GENOMIC DNA]</scope>
    <source>
        <strain evidence="1">BV-YZ2020</strain>
    </source>
</reference>
<comment type="caution">
    <text evidence="1">The sequence shown here is derived from an EMBL/GenBank/DDBJ whole genome shotgun (WGS) entry which is preliminary data.</text>
</comment>
<accession>A0ACB9KVY6</accession>
<dbReference type="EMBL" id="CM039438">
    <property type="protein sequence ID" value="KAI4301289.1"/>
    <property type="molecule type" value="Genomic_DNA"/>
</dbReference>
<sequence>MATLEDICVSAALNLLSTLTFLVASGIWRLQPFNGRVYFPKCITDAQPELINHGGLDSAVYIRINLLGFGACQLDGKTLESAKKSSFGDIDKLSIYHLDQTGSDRESNGLK</sequence>